<keyword evidence="3" id="KW-0479">Metal-binding</keyword>
<evidence type="ECO:0000256" key="3">
    <source>
        <dbReference type="ARBA" id="ARBA00022723"/>
    </source>
</evidence>
<dbReference type="AlphaFoldDB" id="A0AAU9QQU9"/>
<evidence type="ECO:0000256" key="7">
    <source>
        <dbReference type="SAM" id="SignalP"/>
    </source>
</evidence>
<evidence type="ECO:0000256" key="5">
    <source>
        <dbReference type="ARBA" id="ARBA00022801"/>
    </source>
</evidence>
<evidence type="ECO:0000259" key="8">
    <source>
        <dbReference type="Pfam" id="PF04389"/>
    </source>
</evidence>
<keyword evidence="5" id="KW-0378">Hydrolase</keyword>
<dbReference type="InterPro" id="IPR007484">
    <property type="entry name" value="Peptidase_M28"/>
</dbReference>
<proteinExistence type="predicted"/>
<keyword evidence="6" id="KW-0862">Zinc</keyword>
<feature type="domain" description="Peptidase M28" evidence="8">
    <location>
        <begin position="83"/>
        <end position="321"/>
    </location>
</feature>
<keyword evidence="2" id="KW-0645">Protease</keyword>
<keyword evidence="1" id="KW-0031">Aminopeptidase</keyword>
<dbReference type="GO" id="GO:0008235">
    <property type="term" value="F:metalloexopeptidase activity"/>
    <property type="evidence" value="ECO:0007669"/>
    <property type="project" value="InterPro"/>
</dbReference>
<comment type="caution">
    <text evidence="9">The sequence shown here is derived from an EMBL/GenBank/DDBJ whole genome shotgun (WGS) entry which is preliminary data.</text>
</comment>
<evidence type="ECO:0000256" key="6">
    <source>
        <dbReference type="ARBA" id="ARBA00022833"/>
    </source>
</evidence>
<accession>A0AAU9QQU9</accession>
<dbReference type="PROSITE" id="PS51257">
    <property type="entry name" value="PROKAR_LIPOPROTEIN"/>
    <property type="match status" value="1"/>
</dbReference>
<dbReference type="Gene3D" id="3.40.630.10">
    <property type="entry name" value="Zn peptidases"/>
    <property type="match status" value="1"/>
</dbReference>
<dbReference type="GO" id="GO:0006508">
    <property type="term" value="P:proteolysis"/>
    <property type="evidence" value="ECO:0007669"/>
    <property type="project" value="UniProtKB-KW"/>
</dbReference>
<dbReference type="RefSeq" id="WP_233969499.1">
    <property type="nucleotide sequence ID" value="NZ_CAKMTZ010000078.1"/>
</dbReference>
<evidence type="ECO:0000313" key="10">
    <source>
        <dbReference type="Proteomes" id="UP001295462"/>
    </source>
</evidence>
<feature type="chain" id="PRO_5043448734" description="Peptidase M28 domain-containing protein" evidence="7">
    <location>
        <begin position="23"/>
        <end position="354"/>
    </location>
</feature>
<dbReference type="Pfam" id="PF04389">
    <property type="entry name" value="Peptidase_M28"/>
    <property type="match status" value="1"/>
</dbReference>
<dbReference type="PANTHER" id="PTHR12147:SF56">
    <property type="entry name" value="AMINOPEPTIDASE YDR415C-RELATED"/>
    <property type="match status" value="1"/>
</dbReference>
<dbReference type="PANTHER" id="PTHR12147">
    <property type="entry name" value="METALLOPEPTIDASE M28 FAMILY MEMBER"/>
    <property type="match status" value="1"/>
</dbReference>
<evidence type="ECO:0000256" key="2">
    <source>
        <dbReference type="ARBA" id="ARBA00022670"/>
    </source>
</evidence>
<protein>
    <recommendedName>
        <fullName evidence="8">Peptidase M28 domain-containing protein</fullName>
    </recommendedName>
</protein>
<dbReference type="InterPro" id="IPR045175">
    <property type="entry name" value="M28_fam"/>
</dbReference>
<dbReference type="Proteomes" id="UP001295462">
    <property type="component" value="Unassembled WGS sequence"/>
</dbReference>
<keyword evidence="4 7" id="KW-0732">Signal</keyword>
<evidence type="ECO:0000313" key="9">
    <source>
        <dbReference type="EMBL" id="CAH1596490.1"/>
    </source>
</evidence>
<dbReference type="GO" id="GO:0046872">
    <property type="term" value="F:metal ion binding"/>
    <property type="evidence" value="ECO:0007669"/>
    <property type="project" value="UniProtKB-KW"/>
</dbReference>
<gene>
    <name evidence="9" type="ORF">THF1A12_300006</name>
</gene>
<dbReference type="GO" id="GO:0004177">
    <property type="term" value="F:aminopeptidase activity"/>
    <property type="evidence" value="ECO:0007669"/>
    <property type="project" value="UniProtKB-KW"/>
</dbReference>
<evidence type="ECO:0000256" key="1">
    <source>
        <dbReference type="ARBA" id="ARBA00022438"/>
    </source>
</evidence>
<sequence length="354" mass="40098">MKRFFGSVFSILSLACSQSVLANDSNWELLKHFASSYEDRFAGSNREHSAANWLTKQYEIRGFEVKQYPFSFFHSDRIYRSKNLEVELEGSSEKVLIIGAHYDSIGKDIGSTGFIDNASGVITLLALAKRLKNKDIPFNIRFVSFGAEELGLHGSKEYVSSIDVNNNQIIGMINLDTVFGGDNLYIHSAHSIPYKCRKKNAPNYSSSTWLRDELLLASKMLTNASSYFLHAATTEYPEGETGGWSDHAPFSCIGIPIAHIEATNFDIKGESGKDGYSQTVNNRFWSCFDSKKMTACDSSTEKLWGRIWHTKFDQERYFSSGFEEHLKLQFNSNIELIEQFVLRNSNKTHITKKS</sequence>
<dbReference type="EMBL" id="CAKMUD010000084">
    <property type="protein sequence ID" value="CAH1596490.1"/>
    <property type="molecule type" value="Genomic_DNA"/>
</dbReference>
<feature type="signal peptide" evidence="7">
    <location>
        <begin position="1"/>
        <end position="22"/>
    </location>
</feature>
<name>A0AAU9QQU9_9VIBR</name>
<reference evidence="9" key="1">
    <citation type="submission" date="2022-01" db="EMBL/GenBank/DDBJ databases">
        <authorList>
            <person name="Lagorce A."/>
        </authorList>
    </citation>
    <scope>NUCLEOTIDE SEQUENCE</scope>
    <source>
        <strain evidence="9">Th15_F1_A12</strain>
    </source>
</reference>
<dbReference type="SUPFAM" id="SSF53187">
    <property type="entry name" value="Zn-dependent exopeptidases"/>
    <property type="match status" value="1"/>
</dbReference>
<organism evidence="9 10">
    <name type="scientific">Vibrio jasicida</name>
    <dbReference type="NCBI Taxonomy" id="766224"/>
    <lineage>
        <taxon>Bacteria</taxon>
        <taxon>Pseudomonadati</taxon>
        <taxon>Pseudomonadota</taxon>
        <taxon>Gammaproteobacteria</taxon>
        <taxon>Vibrionales</taxon>
        <taxon>Vibrionaceae</taxon>
        <taxon>Vibrio</taxon>
    </lineage>
</organism>
<evidence type="ECO:0000256" key="4">
    <source>
        <dbReference type="ARBA" id="ARBA00022729"/>
    </source>
</evidence>